<dbReference type="Pfam" id="PF13649">
    <property type="entry name" value="Methyltransf_25"/>
    <property type="match status" value="1"/>
</dbReference>
<evidence type="ECO:0000256" key="4">
    <source>
        <dbReference type="SAM" id="MobiDB-lite"/>
    </source>
</evidence>
<dbReference type="InterPro" id="IPR029063">
    <property type="entry name" value="SAM-dependent_MTases_sf"/>
</dbReference>
<dbReference type="InterPro" id="IPR041698">
    <property type="entry name" value="Methyltransf_25"/>
</dbReference>
<reference evidence="7" key="1">
    <citation type="journal article" date="2019" name="Int. J. Syst. Evol. Microbiol.">
        <title>The Global Catalogue of Microorganisms (GCM) 10K type strain sequencing project: providing services to taxonomists for standard genome sequencing and annotation.</title>
        <authorList>
            <consortium name="The Broad Institute Genomics Platform"/>
            <consortium name="The Broad Institute Genome Sequencing Center for Infectious Disease"/>
            <person name="Wu L."/>
            <person name="Ma J."/>
        </authorList>
    </citation>
    <scope>NUCLEOTIDE SEQUENCE [LARGE SCALE GENOMIC DNA]</scope>
    <source>
        <strain evidence="7">JCM 4816</strain>
    </source>
</reference>
<gene>
    <name evidence="6" type="ORF">GCM10019016_005780</name>
</gene>
<keyword evidence="1" id="KW-0489">Methyltransferase</keyword>
<keyword evidence="7" id="KW-1185">Reference proteome</keyword>
<protein>
    <recommendedName>
        <fullName evidence="5">Methyltransferase domain-containing protein</fullName>
    </recommendedName>
</protein>
<evidence type="ECO:0000256" key="3">
    <source>
        <dbReference type="ARBA" id="ARBA00022691"/>
    </source>
</evidence>
<evidence type="ECO:0000256" key="2">
    <source>
        <dbReference type="ARBA" id="ARBA00022679"/>
    </source>
</evidence>
<organism evidence="6 7">
    <name type="scientific">Streptomyces prasinosporus</name>
    <dbReference type="NCBI Taxonomy" id="68256"/>
    <lineage>
        <taxon>Bacteria</taxon>
        <taxon>Bacillati</taxon>
        <taxon>Actinomycetota</taxon>
        <taxon>Actinomycetes</taxon>
        <taxon>Kitasatosporales</taxon>
        <taxon>Streptomycetaceae</taxon>
        <taxon>Streptomyces</taxon>
        <taxon>Streptomyces albogriseolus group</taxon>
    </lineage>
</organism>
<feature type="region of interest" description="Disordered" evidence="4">
    <location>
        <begin position="1"/>
        <end position="20"/>
    </location>
</feature>
<dbReference type="PANTHER" id="PTHR43464:SF19">
    <property type="entry name" value="UBIQUINONE BIOSYNTHESIS O-METHYLTRANSFERASE, MITOCHONDRIAL"/>
    <property type="match status" value="1"/>
</dbReference>
<evidence type="ECO:0000313" key="6">
    <source>
        <dbReference type="EMBL" id="GAA3493479.1"/>
    </source>
</evidence>
<dbReference type="Proteomes" id="UP001501455">
    <property type="component" value="Unassembled WGS sequence"/>
</dbReference>
<dbReference type="PANTHER" id="PTHR43464">
    <property type="entry name" value="METHYLTRANSFERASE"/>
    <property type="match status" value="1"/>
</dbReference>
<dbReference type="SUPFAM" id="SSF53335">
    <property type="entry name" value="S-adenosyl-L-methionine-dependent methyltransferases"/>
    <property type="match status" value="1"/>
</dbReference>
<accession>A0ABP6TF95</accession>
<keyword evidence="2" id="KW-0808">Transferase</keyword>
<name>A0ABP6TF95_9ACTN</name>
<feature type="domain" description="Methyltransferase" evidence="5">
    <location>
        <begin position="129"/>
        <end position="215"/>
    </location>
</feature>
<keyword evidence="3" id="KW-0949">S-adenosyl-L-methionine</keyword>
<dbReference type="Gene3D" id="3.40.50.150">
    <property type="entry name" value="Vaccinia Virus protein VP39"/>
    <property type="match status" value="1"/>
</dbReference>
<proteinExistence type="predicted"/>
<dbReference type="EMBL" id="BAAAXF010000009">
    <property type="protein sequence ID" value="GAA3493479.1"/>
    <property type="molecule type" value="Genomic_DNA"/>
</dbReference>
<feature type="compositionally biased region" description="Gly residues" evidence="4">
    <location>
        <begin position="63"/>
        <end position="72"/>
    </location>
</feature>
<evidence type="ECO:0000313" key="7">
    <source>
        <dbReference type="Proteomes" id="UP001501455"/>
    </source>
</evidence>
<evidence type="ECO:0000256" key="1">
    <source>
        <dbReference type="ARBA" id="ARBA00022603"/>
    </source>
</evidence>
<sequence length="310" mass="33291">MSVNATVPATVQTTPHTLSQNRMRRGLRAVVGSLPVRIAIPHLVASELLVFRVPARPPVTRSGGIGGDGNGRAGAARSTGMEQTMREGYAGTGPGAITPDGCAVELYARLPVGDEPDVIAAAVPAGARILELGCGVGRMTHALLERGFEVTAVDESAEMLERVRGARTICGPIERLDLGETFDVVLLASFLVHAGDVEVRRGMLRTCVRHLAQGGCVLIQREGADYHSNVPRERVDPAGFTVRIVSVEPVGDGVDSVHAEYVFPDAVWTQTFRSRPLTREQFEEALAQEGLRVDRYLTDDGIWVRAVPMP</sequence>
<evidence type="ECO:0000259" key="5">
    <source>
        <dbReference type="Pfam" id="PF13649"/>
    </source>
</evidence>
<feature type="region of interest" description="Disordered" evidence="4">
    <location>
        <begin position="61"/>
        <end position="82"/>
    </location>
</feature>
<dbReference type="CDD" id="cd02440">
    <property type="entry name" value="AdoMet_MTases"/>
    <property type="match status" value="1"/>
</dbReference>
<comment type="caution">
    <text evidence="6">The sequence shown here is derived from an EMBL/GenBank/DDBJ whole genome shotgun (WGS) entry which is preliminary data.</text>
</comment>